<dbReference type="PROSITE" id="PS00623">
    <property type="entry name" value="GMC_OXRED_1"/>
    <property type="match status" value="1"/>
</dbReference>
<evidence type="ECO:0000256" key="2">
    <source>
        <dbReference type="ARBA" id="ARBA00010790"/>
    </source>
</evidence>
<feature type="region of interest" description="Disordered" evidence="6">
    <location>
        <begin position="537"/>
        <end position="570"/>
    </location>
</feature>
<sequence>MAQRPFDFVIVGGGTAGCVLANRLTADPRIRVLVLEAGRPDYWWDLPIQLPIAMGMPVGNEHHDWLYESEPEPGLQSRRLHHPRGKGIGGSSSINGMIYQRGHRADFDRWAAECGTPEWDYAHCLPYFRRLENCLDERDDAYRGHGGPHTLSRGPADGPIFAAFLAAAEQAGHTVLPDLNGAEQEGFAPLDQGVRGGRRESAARAYLHPARRRRNLEVRSRVMVTRIHVDGGRAVGVRYRQGNDSESVVTAREIILCAGAIGTPQLLQVSGVGDADQLARLGVPVVDDLPGVGESLQDHLAVHLQHVCREPVSMAHVRRKVNWPGIVAEALLLGTGPGSRNPMQAGGFVRSTPDQSHPDLMFLLAPLAMHSSERSIPIGEHGYQMHVGVMRSSARGSVRITSPDPSQHPAIRLNFLTGAEDRQRWVDAIRIGRELLAQPAMERLNGGESLPGPEVRSDDEVVDWVARTARVGLHLACSARMGIDEGAVVDPTTLRVRGLDGLRIVDAAIIPSLTNANTYAPVLMLAEKAADMILGNTPLPPEDPATAPTSIAVGGPGTAGEPAEAEPATA</sequence>
<keyword evidence="4 5" id="KW-0274">FAD</keyword>
<proteinExistence type="inferred from homology"/>
<dbReference type="PROSITE" id="PS51257">
    <property type="entry name" value="PROKAR_LIPOPROTEIN"/>
    <property type="match status" value="1"/>
</dbReference>
<evidence type="ECO:0000256" key="6">
    <source>
        <dbReference type="SAM" id="MobiDB-lite"/>
    </source>
</evidence>
<evidence type="ECO:0000256" key="3">
    <source>
        <dbReference type="ARBA" id="ARBA00022630"/>
    </source>
</evidence>
<dbReference type="PIRSF" id="PIRSF000137">
    <property type="entry name" value="Alcohol_oxidase"/>
    <property type="match status" value="1"/>
</dbReference>
<dbReference type="Gene3D" id="3.30.560.10">
    <property type="entry name" value="Glucose Oxidase, domain 3"/>
    <property type="match status" value="1"/>
</dbReference>
<dbReference type="SUPFAM" id="SSF51905">
    <property type="entry name" value="FAD/NAD(P)-binding domain"/>
    <property type="match status" value="1"/>
</dbReference>
<dbReference type="Proteomes" id="UP001597114">
    <property type="component" value="Unassembled WGS sequence"/>
</dbReference>
<dbReference type="EMBL" id="JBHUCO010000001">
    <property type="protein sequence ID" value="MFD1516052.1"/>
    <property type="molecule type" value="Genomic_DNA"/>
</dbReference>
<evidence type="ECO:0000313" key="9">
    <source>
        <dbReference type="EMBL" id="MFD1516052.1"/>
    </source>
</evidence>
<dbReference type="RefSeq" id="WP_344724796.1">
    <property type="nucleotide sequence ID" value="NZ_BAAAUS010000027.1"/>
</dbReference>
<dbReference type="Pfam" id="PF05199">
    <property type="entry name" value="GMC_oxred_C"/>
    <property type="match status" value="1"/>
</dbReference>
<comment type="caution">
    <text evidence="9">The sequence shown here is derived from an EMBL/GenBank/DDBJ whole genome shotgun (WGS) entry which is preliminary data.</text>
</comment>
<keyword evidence="9" id="KW-0560">Oxidoreductase</keyword>
<evidence type="ECO:0000256" key="5">
    <source>
        <dbReference type="RuleBase" id="RU003968"/>
    </source>
</evidence>
<evidence type="ECO:0000313" key="10">
    <source>
        <dbReference type="Proteomes" id="UP001597114"/>
    </source>
</evidence>
<keyword evidence="10" id="KW-1185">Reference proteome</keyword>
<keyword evidence="3 5" id="KW-0285">Flavoprotein</keyword>
<feature type="domain" description="Glucose-methanol-choline oxidoreductase N-terminal" evidence="8">
    <location>
        <begin position="259"/>
        <end position="273"/>
    </location>
</feature>
<dbReference type="SUPFAM" id="SSF54373">
    <property type="entry name" value="FAD-linked reductases, C-terminal domain"/>
    <property type="match status" value="1"/>
</dbReference>
<organism evidence="9 10">
    <name type="scientific">Pseudonocardia yunnanensis</name>
    <dbReference type="NCBI Taxonomy" id="58107"/>
    <lineage>
        <taxon>Bacteria</taxon>
        <taxon>Bacillati</taxon>
        <taxon>Actinomycetota</taxon>
        <taxon>Actinomycetes</taxon>
        <taxon>Pseudonocardiales</taxon>
        <taxon>Pseudonocardiaceae</taxon>
        <taxon>Pseudonocardia</taxon>
    </lineage>
</organism>
<evidence type="ECO:0000259" key="8">
    <source>
        <dbReference type="PROSITE" id="PS00624"/>
    </source>
</evidence>
<reference evidence="10" key="1">
    <citation type="journal article" date="2019" name="Int. J. Syst. Evol. Microbiol.">
        <title>The Global Catalogue of Microorganisms (GCM) 10K type strain sequencing project: providing services to taxonomists for standard genome sequencing and annotation.</title>
        <authorList>
            <consortium name="The Broad Institute Genomics Platform"/>
            <consortium name="The Broad Institute Genome Sequencing Center for Infectious Disease"/>
            <person name="Wu L."/>
            <person name="Ma J."/>
        </authorList>
    </citation>
    <scope>NUCLEOTIDE SEQUENCE [LARGE SCALE GENOMIC DNA]</scope>
    <source>
        <strain evidence="10">CCM 7043</strain>
    </source>
</reference>
<name>A0ABW4EME3_9PSEU</name>
<dbReference type="Pfam" id="PF00732">
    <property type="entry name" value="GMC_oxred_N"/>
    <property type="match status" value="1"/>
</dbReference>
<dbReference type="InterPro" id="IPR000172">
    <property type="entry name" value="GMC_OxRdtase_N"/>
</dbReference>
<dbReference type="PANTHER" id="PTHR11552">
    <property type="entry name" value="GLUCOSE-METHANOL-CHOLINE GMC OXIDOREDUCTASE"/>
    <property type="match status" value="1"/>
</dbReference>
<feature type="domain" description="Glucose-methanol-choline oxidoreductase N-terminal" evidence="7">
    <location>
        <begin position="85"/>
        <end position="108"/>
    </location>
</feature>
<dbReference type="PROSITE" id="PS00624">
    <property type="entry name" value="GMC_OXRED_2"/>
    <property type="match status" value="1"/>
</dbReference>
<feature type="compositionally biased region" description="Low complexity" evidence="6">
    <location>
        <begin position="559"/>
        <end position="570"/>
    </location>
</feature>
<accession>A0ABW4EME3</accession>
<comment type="cofactor">
    <cofactor evidence="1">
        <name>FAD</name>
        <dbReference type="ChEBI" id="CHEBI:57692"/>
    </cofactor>
</comment>
<dbReference type="EC" id="1.1.99.1" evidence="9"/>
<evidence type="ECO:0000259" key="7">
    <source>
        <dbReference type="PROSITE" id="PS00623"/>
    </source>
</evidence>
<dbReference type="InterPro" id="IPR007867">
    <property type="entry name" value="GMC_OxRtase_C"/>
</dbReference>
<dbReference type="NCBIfam" id="NF002550">
    <property type="entry name" value="PRK02106.1"/>
    <property type="match status" value="1"/>
</dbReference>
<dbReference type="InterPro" id="IPR036188">
    <property type="entry name" value="FAD/NAD-bd_sf"/>
</dbReference>
<dbReference type="Gene3D" id="3.50.50.60">
    <property type="entry name" value="FAD/NAD(P)-binding domain"/>
    <property type="match status" value="1"/>
</dbReference>
<gene>
    <name evidence="9" type="ORF">ACFSJD_01050</name>
</gene>
<dbReference type="InterPro" id="IPR012132">
    <property type="entry name" value="GMC_OxRdtase"/>
</dbReference>
<evidence type="ECO:0000256" key="4">
    <source>
        <dbReference type="ARBA" id="ARBA00022827"/>
    </source>
</evidence>
<dbReference type="GO" id="GO:0008812">
    <property type="term" value="F:choline dehydrogenase activity"/>
    <property type="evidence" value="ECO:0007669"/>
    <property type="project" value="UniProtKB-EC"/>
</dbReference>
<dbReference type="PANTHER" id="PTHR11552:SF147">
    <property type="entry name" value="CHOLINE DEHYDROGENASE, MITOCHONDRIAL"/>
    <property type="match status" value="1"/>
</dbReference>
<evidence type="ECO:0000256" key="1">
    <source>
        <dbReference type="ARBA" id="ARBA00001974"/>
    </source>
</evidence>
<comment type="similarity">
    <text evidence="2 5">Belongs to the GMC oxidoreductase family.</text>
</comment>
<protein>
    <submittedName>
        <fullName evidence="9">Choline dehydrogenase</fullName>
        <ecNumber evidence="9">1.1.99.1</ecNumber>
    </submittedName>
</protein>